<feature type="signal peptide" evidence="1">
    <location>
        <begin position="1"/>
        <end position="21"/>
    </location>
</feature>
<dbReference type="EMBL" id="JAIWYP010000008">
    <property type="protein sequence ID" value="KAH3790802.1"/>
    <property type="molecule type" value="Genomic_DNA"/>
</dbReference>
<evidence type="ECO:0000313" key="3">
    <source>
        <dbReference type="Proteomes" id="UP000828390"/>
    </source>
</evidence>
<name>A0A9D4F7N8_DREPO</name>
<organism evidence="2 3">
    <name type="scientific">Dreissena polymorpha</name>
    <name type="common">Zebra mussel</name>
    <name type="synonym">Mytilus polymorpha</name>
    <dbReference type="NCBI Taxonomy" id="45954"/>
    <lineage>
        <taxon>Eukaryota</taxon>
        <taxon>Metazoa</taxon>
        <taxon>Spiralia</taxon>
        <taxon>Lophotrochozoa</taxon>
        <taxon>Mollusca</taxon>
        <taxon>Bivalvia</taxon>
        <taxon>Autobranchia</taxon>
        <taxon>Heteroconchia</taxon>
        <taxon>Euheterodonta</taxon>
        <taxon>Imparidentia</taxon>
        <taxon>Neoheterodontei</taxon>
        <taxon>Myida</taxon>
        <taxon>Dreissenoidea</taxon>
        <taxon>Dreissenidae</taxon>
        <taxon>Dreissena</taxon>
    </lineage>
</organism>
<evidence type="ECO:0000256" key="1">
    <source>
        <dbReference type="SAM" id="SignalP"/>
    </source>
</evidence>
<gene>
    <name evidence="2" type="ORF">DPMN_169009</name>
</gene>
<keyword evidence="3" id="KW-1185">Reference proteome</keyword>
<comment type="caution">
    <text evidence="2">The sequence shown here is derived from an EMBL/GenBank/DDBJ whole genome shotgun (WGS) entry which is preliminary data.</text>
</comment>
<accession>A0A9D4F7N8</accession>
<reference evidence="2" key="2">
    <citation type="submission" date="2020-11" db="EMBL/GenBank/DDBJ databases">
        <authorList>
            <person name="McCartney M.A."/>
            <person name="Auch B."/>
            <person name="Kono T."/>
            <person name="Mallez S."/>
            <person name="Becker A."/>
            <person name="Gohl D.M."/>
            <person name="Silverstein K.A.T."/>
            <person name="Koren S."/>
            <person name="Bechman K.B."/>
            <person name="Herman A."/>
            <person name="Abrahante J.E."/>
            <person name="Garbe J."/>
        </authorList>
    </citation>
    <scope>NUCLEOTIDE SEQUENCE</scope>
    <source>
        <strain evidence="2">Duluth1</strain>
        <tissue evidence="2">Whole animal</tissue>
    </source>
</reference>
<protein>
    <submittedName>
        <fullName evidence="2">Uncharacterized protein</fullName>
    </submittedName>
</protein>
<sequence length="108" mass="11490">MIKIVLYILLLLLFQPELLSSIKSPKEIPKIVDAEWVGSDRPLFATVDGSLHMMDLTLKKASFSIEELELAGVCPCAVCSCAVCSCAVCSTLLGIGSGPFGLGKIALF</sequence>
<dbReference type="AlphaFoldDB" id="A0A9D4F7N8"/>
<feature type="chain" id="PRO_5039195269" evidence="1">
    <location>
        <begin position="22"/>
        <end position="108"/>
    </location>
</feature>
<proteinExistence type="predicted"/>
<evidence type="ECO:0000313" key="2">
    <source>
        <dbReference type="EMBL" id="KAH3790802.1"/>
    </source>
</evidence>
<reference evidence="2" key="1">
    <citation type="journal article" date="2019" name="bioRxiv">
        <title>The Genome of the Zebra Mussel, Dreissena polymorpha: A Resource for Invasive Species Research.</title>
        <authorList>
            <person name="McCartney M.A."/>
            <person name="Auch B."/>
            <person name="Kono T."/>
            <person name="Mallez S."/>
            <person name="Zhang Y."/>
            <person name="Obille A."/>
            <person name="Becker A."/>
            <person name="Abrahante J.E."/>
            <person name="Garbe J."/>
            <person name="Badalamenti J.P."/>
            <person name="Herman A."/>
            <person name="Mangelson H."/>
            <person name="Liachko I."/>
            <person name="Sullivan S."/>
            <person name="Sone E.D."/>
            <person name="Koren S."/>
            <person name="Silverstein K.A.T."/>
            <person name="Beckman K.B."/>
            <person name="Gohl D.M."/>
        </authorList>
    </citation>
    <scope>NUCLEOTIDE SEQUENCE</scope>
    <source>
        <strain evidence="2">Duluth1</strain>
        <tissue evidence="2">Whole animal</tissue>
    </source>
</reference>
<keyword evidence="1" id="KW-0732">Signal</keyword>
<dbReference type="Proteomes" id="UP000828390">
    <property type="component" value="Unassembled WGS sequence"/>
</dbReference>